<gene>
    <name evidence="1" type="ORF">PCOR1329_LOCUS57300</name>
</gene>
<evidence type="ECO:0000313" key="2">
    <source>
        <dbReference type="Proteomes" id="UP001189429"/>
    </source>
</evidence>
<dbReference type="Proteomes" id="UP001189429">
    <property type="component" value="Unassembled WGS sequence"/>
</dbReference>
<protein>
    <submittedName>
        <fullName evidence="1">Uncharacterized protein</fullName>
    </submittedName>
</protein>
<reference evidence="1" key="1">
    <citation type="submission" date="2023-10" db="EMBL/GenBank/DDBJ databases">
        <authorList>
            <person name="Chen Y."/>
            <person name="Shah S."/>
            <person name="Dougan E. K."/>
            <person name="Thang M."/>
            <person name="Chan C."/>
        </authorList>
    </citation>
    <scope>NUCLEOTIDE SEQUENCE [LARGE SCALE GENOMIC DNA]</scope>
</reference>
<dbReference type="EMBL" id="CAUYUJ010017073">
    <property type="protein sequence ID" value="CAK0871468.1"/>
    <property type="molecule type" value="Genomic_DNA"/>
</dbReference>
<name>A0ABN9VHI2_9DINO</name>
<sequence>AGRLEQFLDKTDAAIHLMEELAANPGGSEALWEACQKLHALKVECPGHVCTKLAHACACQQMAIALAQADDVGVEAADIARVTLVVSPFRSKGDQVVGGEQSMIETVQEDSDIQIVHEEPEFSILAPKVAGLRLFLNERIDASSKVVVHELIPMPAQRGERTVDVTVALLTSMGSIFEAALEEMGPVPENTHAFLDAIRSVIAVVANAPSPRHFSALQSAMQQFQDKKEAIQAHAMLALYHGDFFKTRSLHVFNHIPDMLPSVETMDASLKAIERIDRFGSDGATKQWEIKLVQLLQRARESVGEADGDTVTKSQVEHLSMCAGAAKEVWPKESILDDISTWCASTVATVAAAELDSAVSESLAGCFDPEFDCQKFIGCLKMEKHQGIPKFTADSSVGKMIQNAVTAVVSLYAGSGVANTMAHEAWAACVKLQSDIGHAIALHSECENTDTQPHDGFTTLLSRLLGEMVEYDKHSCKLPESMRAARMSEEFAQHKRFAADQKNTFVSSAFAVLDAAIQENTSRQFGGEDGASWHAAFDEKTADKMQHLIKKYSEACRLVGSAVDAAIVSKASDVVMAMGATRSEALLLRLCNSDGMKQYNAEERDIKTRAIKKEAQRFSKWASIFLPIRQRAAEAMER</sequence>
<evidence type="ECO:0000313" key="1">
    <source>
        <dbReference type="EMBL" id="CAK0871468.1"/>
    </source>
</evidence>
<comment type="caution">
    <text evidence="1">The sequence shown here is derived from an EMBL/GenBank/DDBJ whole genome shotgun (WGS) entry which is preliminary data.</text>
</comment>
<feature type="non-terminal residue" evidence="1">
    <location>
        <position position="638"/>
    </location>
</feature>
<feature type="non-terminal residue" evidence="1">
    <location>
        <position position="1"/>
    </location>
</feature>
<proteinExistence type="predicted"/>
<organism evidence="1 2">
    <name type="scientific">Prorocentrum cordatum</name>
    <dbReference type="NCBI Taxonomy" id="2364126"/>
    <lineage>
        <taxon>Eukaryota</taxon>
        <taxon>Sar</taxon>
        <taxon>Alveolata</taxon>
        <taxon>Dinophyceae</taxon>
        <taxon>Prorocentrales</taxon>
        <taxon>Prorocentraceae</taxon>
        <taxon>Prorocentrum</taxon>
    </lineage>
</organism>
<accession>A0ABN9VHI2</accession>
<keyword evidence="2" id="KW-1185">Reference proteome</keyword>